<name>A0A399SJE8_9MICO</name>
<dbReference type="InterPro" id="IPR008207">
    <property type="entry name" value="Sig_transdc_His_kin_Hpt_dom"/>
</dbReference>
<evidence type="ECO:0000313" key="4">
    <source>
        <dbReference type="EMBL" id="RIJ44236.1"/>
    </source>
</evidence>
<keyword evidence="5" id="KW-1185">Reference proteome</keyword>
<dbReference type="Gene3D" id="1.20.120.160">
    <property type="entry name" value="HPT domain"/>
    <property type="match status" value="1"/>
</dbReference>
<dbReference type="InterPro" id="IPR036641">
    <property type="entry name" value="HPT_dom_sf"/>
</dbReference>
<dbReference type="EMBL" id="QWGT01000482">
    <property type="protein sequence ID" value="RIJ44236.1"/>
    <property type="molecule type" value="Genomic_DNA"/>
</dbReference>
<sequence length="171" mass="17615">VTPPRGHPEPRRGNPSSGSPRPDDSLATRGAPAPGRGQAPAGSPRPVGAPTSAPASPEPACPGSLTDGQHACVDFLRFFVDLWPSRWDRLAAAVRVGDRTAALDACLSVKSSAAMVGALRLSDVAGRLEHAIRAADQAGADGLLPELGEVGERSMDAMRSWIRAEAGSPPD</sequence>
<dbReference type="RefSeq" id="WP_199689844.1">
    <property type="nucleotide sequence ID" value="NZ_QWGT01000482.1"/>
</dbReference>
<feature type="compositionally biased region" description="Basic and acidic residues" evidence="2">
    <location>
        <begin position="1"/>
        <end position="12"/>
    </location>
</feature>
<dbReference type="AlphaFoldDB" id="A0A399SJE8"/>
<gene>
    <name evidence="4" type="ORF">DZG00_16070</name>
</gene>
<comment type="caution">
    <text evidence="4">The sequence shown here is derived from an EMBL/GenBank/DDBJ whole genome shotgun (WGS) entry which is preliminary data.</text>
</comment>
<protein>
    <submittedName>
        <fullName evidence="4">Hpt domain-containing protein</fullName>
    </submittedName>
</protein>
<evidence type="ECO:0000256" key="2">
    <source>
        <dbReference type="SAM" id="MobiDB-lite"/>
    </source>
</evidence>
<comment type="caution">
    <text evidence="1">Lacks conserved residue(s) required for the propagation of feature annotation.</text>
</comment>
<evidence type="ECO:0000259" key="3">
    <source>
        <dbReference type="PROSITE" id="PS50894"/>
    </source>
</evidence>
<reference evidence="4 5" key="1">
    <citation type="submission" date="2018-08" db="EMBL/GenBank/DDBJ databases">
        <title>Genome Sequence of Clavibacter michiganensis Subspecies type strains, and the Atypical Peach-Colored Strains Isolated from Tomato.</title>
        <authorList>
            <person name="Osdaghi E."/>
            <person name="Portier P."/>
            <person name="Briand M."/>
            <person name="Jacques M.-A."/>
        </authorList>
    </citation>
    <scope>NUCLEOTIDE SEQUENCE [LARGE SCALE GENOMIC DNA]</scope>
    <source>
        <strain evidence="4 5">CFBP 8615</strain>
    </source>
</reference>
<accession>A0A399SJE8</accession>
<dbReference type="GO" id="GO:0000160">
    <property type="term" value="P:phosphorelay signal transduction system"/>
    <property type="evidence" value="ECO:0007669"/>
    <property type="project" value="InterPro"/>
</dbReference>
<dbReference type="SUPFAM" id="SSF47226">
    <property type="entry name" value="Histidine-containing phosphotransfer domain, HPT domain"/>
    <property type="match status" value="1"/>
</dbReference>
<dbReference type="PROSITE" id="PS50894">
    <property type="entry name" value="HPT"/>
    <property type="match status" value="1"/>
</dbReference>
<feature type="non-terminal residue" evidence="4">
    <location>
        <position position="1"/>
    </location>
</feature>
<organism evidence="4 5">
    <name type="scientific">Clavibacter lycopersici</name>
    <dbReference type="NCBI Taxonomy" id="2301718"/>
    <lineage>
        <taxon>Bacteria</taxon>
        <taxon>Bacillati</taxon>
        <taxon>Actinomycetota</taxon>
        <taxon>Actinomycetes</taxon>
        <taxon>Micrococcales</taxon>
        <taxon>Microbacteriaceae</taxon>
        <taxon>Clavibacter</taxon>
    </lineage>
</organism>
<evidence type="ECO:0000256" key="1">
    <source>
        <dbReference type="PROSITE-ProRule" id="PRU00110"/>
    </source>
</evidence>
<dbReference type="Pfam" id="PF01627">
    <property type="entry name" value="Hpt"/>
    <property type="match status" value="1"/>
</dbReference>
<dbReference type="Proteomes" id="UP000266484">
    <property type="component" value="Unassembled WGS sequence"/>
</dbReference>
<evidence type="ECO:0000313" key="5">
    <source>
        <dbReference type="Proteomes" id="UP000266484"/>
    </source>
</evidence>
<proteinExistence type="predicted"/>
<feature type="region of interest" description="Disordered" evidence="2">
    <location>
        <begin position="1"/>
        <end position="62"/>
    </location>
</feature>
<feature type="compositionally biased region" description="Low complexity" evidence="2">
    <location>
        <begin position="27"/>
        <end position="55"/>
    </location>
</feature>
<feature type="domain" description="HPt" evidence="3">
    <location>
        <begin position="68"/>
        <end position="161"/>
    </location>
</feature>